<reference evidence="9" key="1">
    <citation type="submission" date="2014-07" db="EMBL/GenBank/DDBJ databases">
        <title>Identification of a novel salt tolerance gene in wild soybean by whole-genome sequencing.</title>
        <authorList>
            <person name="Lam H.-M."/>
            <person name="Qi X."/>
            <person name="Li M.-W."/>
            <person name="Liu X."/>
            <person name="Xie M."/>
            <person name="Ni M."/>
            <person name="Xu X."/>
        </authorList>
    </citation>
    <scope>NUCLEOTIDE SEQUENCE [LARGE SCALE GENOMIC DNA]</scope>
    <source>
        <tissue evidence="9">Root</tissue>
    </source>
</reference>
<dbReference type="AlphaFoldDB" id="A0A0B2RMC0"/>
<dbReference type="FunFam" id="3.40.640.10:FF:000366">
    <property type="entry name" value="Aspartate aminotransferase"/>
    <property type="match status" value="1"/>
</dbReference>
<evidence type="ECO:0000256" key="7">
    <source>
        <dbReference type="ARBA" id="ARBA00049185"/>
    </source>
</evidence>
<dbReference type="InterPro" id="IPR000796">
    <property type="entry name" value="Asp_trans"/>
</dbReference>
<sequence length="346" mass="39454">MPKPLPSIISTHYSHQATLDRLEEVVYHLSTMTTQTLEMTTKTLEMTVKLDVILDRLFALIPTSFSPNSFPTDAPPPMETLTIELLNTEIDLSSLRSAFITIMDTKKRISASMEELPEDFINFLCAIARDWWDHVRPAPKDPIVSVNEAFLADPFPHKINLGINAPDCSFFLLHPCAHNPTGVDPSEEQWREISLQFKAKNHFPFFDMAYQGFSSGDLDKDAIALRIFLEDGHLIGCAQSFAKNMGLSEHKAGCLSYYDIKRYPNTETLWRKDIKVMAKRIQTMPTSLRYHMLEESYYIMSTQFYTLMHIQMQVGIMSGVTSSNVDYLANAIHQVTRIDEEALRSC</sequence>
<dbReference type="GO" id="GO:0004069">
    <property type="term" value="F:L-aspartate:2-oxoglutarate aminotransferase activity"/>
    <property type="evidence" value="ECO:0007669"/>
    <property type="project" value="UniProtKB-EC"/>
</dbReference>
<dbReference type="InterPro" id="IPR015424">
    <property type="entry name" value="PyrdxlP-dep_Trfase"/>
</dbReference>
<evidence type="ECO:0000256" key="1">
    <source>
        <dbReference type="ARBA" id="ARBA00001933"/>
    </source>
</evidence>
<dbReference type="PRINTS" id="PR00799">
    <property type="entry name" value="TRANSAMINASE"/>
</dbReference>
<dbReference type="GO" id="GO:0030170">
    <property type="term" value="F:pyridoxal phosphate binding"/>
    <property type="evidence" value="ECO:0007669"/>
    <property type="project" value="InterPro"/>
</dbReference>
<dbReference type="EC" id="2.6.1.1" evidence="9"/>
<evidence type="ECO:0000256" key="6">
    <source>
        <dbReference type="ARBA" id="ARBA00022898"/>
    </source>
</evidence>
<comment type="subunit">
    <text evidence="3">Homodimer.</text>
</comment>
<gene>
    <name evidence="9" type="ORF">glysoja_027900</name>
</gene>
<dbReference type="Pfam" id="PF00155">
    <property type="entry name" value="Aminotran_1_2"/>
    <property type="match status" value="1"/>
</dbReference>
<evidence type="ECO:0000313" key="9">
    <source>
        <dbReference type="EMBL" id="KHN33213.1"/>
    </source>
</evidence>
<evidence type="ECO:0000256" key="5">
    <source>
        <dbReference type="ARBA" id="ARBA00022679"/>
    </source>
</evidence>
<protein>
    <submittedName>
        <fullName evidence="9">Aspartate aminotransferase, mitochondrial</fullName>
        <ecNumber evidence="9">2.6.1.1</ecNumber>
    </submittedName>
</protein>
<proteinExistence type="inferred from homology"/>
<dbReference type="Gene3D" id="3.40.640.10">
    <property type="entry name" value="Type I PLP-dependent aspartate aminotransferase-like (Major domain)"/>
    <property type="match status" value="1"/>
</dbReference>
<evidence type="ECO:0000259" key="8">
    <source>
        <dbReference type="Pfam" id="PF00155"/>
    </source>
</evidence>
<dbReference type="PANTHER" id="PTHR11879:SF14">
    <property type="entry name" value="ASPARTATE AMINOTRANSFERASE"/>
    <property type="match status" value="1"/>
</dbReference>
<dbReference type="InterPro" id="IPR015422">
    <property type="entry name" value="PyrdxlP-dep_Trfase_small"/>
</dbReference>
<dbReference type="InterPro" id="IPR004839">
    <property type="entry name" value="Aminotransferase_I/II_large"/>
</dbReference>
<dbReference type="Proteomes" id="UP000053555">
    <property type="component" value="Unassembled WGS sequence"/>
</dbReference>
<accession>A0A0B2RMC0</accession>
<organism evidence="9">
    <name type="scientific">Glycine soja</name>
    <name type="common">Wild soybean</name>
    <dbReference type="NCBI Taxonomy" id="3848"/>
    <lineage>
        <taxon>Eukaryota</taxon>
        <taxon>Viridiplantae</taxon>
        <taxon>Streptophyta</taxon>
        <taxon>Embryophyta</taxon>
        <taxon>Tracheophyta</taxon>
        <taxon>Spermatophyta</taxon>
        <taxon>Magnoliopsida</taxon>
        <taxon>eudicotyledons</taxon>
        <taxon>Gunneridae</taxon>
        <taxon>Pentapetalae</taxon>
        <taxon>rosids</taxon>
        <taxon>fabids</taxon>
        <taxon>Fabales</taxon>
        <taxon>Fabaceae</taxon>
        <taxon>Papilionoideae</taxon>
        <taxon>50 kb inversion clade</taxon>
        <taxon>NPAAA clade</taxon>
        <taxon>indigoferoid/millettioid clade</taxon>
        <taxon>Phaseoleae</taxon>
        <taxon>Glycine</taxon>
        <taxon>Glycine subgen. Soja</taxon>
    </lineage>
</organism>
<keyword evidence="5 9" id="KW-0808">Transferase</keyword>
<comment type="similarity">
    <text evidence="2">Belongs to the class-I pyridoxal-phosphate-dependent aminotransferase family.</text>
</comment>
<dbReference type="Gene3D" id="3.90.1150.10">
    <property type="entry name" value="Aspartate Aminotransferase, domain 1"/>
    <property type="match status" value="1"/>
</dbReference>
<dbReference type="PANTHER" id="PTHR11879">
    <property type="entry name" value="ASPARTATE AMINOTRANSFERASE"/>
    <property type="match status" value="1"/>
</dbReference>
<dbReference type="GO" id="GO:0006520">
    <property type="term" value="P:amino acid metabolic process"/>
    <property type="evidence" value="ECO:0007669"/>
    <property type="project" value="InterPro"/>
</dbReference>
<evidence type="ECO:0000256" key="2">
    <source>
        <dbReference type="ARBA" id="ARBA00007441"/>
    </source>
</evidence>
<comment type="cofactor">
    <cofactor evidence="1">
        <name>pyridoxal 5'-phosphate</name>
        <dbReference type="ChEBI" id="CHEBI:597326"/>
    </cofactor>
</comment>
<name>A0A0B2RMC0_GLYSO</name>
<dbReference type="EMBL" id="KN649573">
    <property type="protein sequence ID" value="KHN33213.1"/>
    <property type="molecule type" value="Genomic_DNA"/>
</dbReference>
<dbReference type="GO" id="GO:0005739">
    <property type="term" value="C:mitochondrion"/>
    <property type="evidence" value="ECO:0007669"/>
    <property type="project" value="TreeGrafter"/>
</dbReference>
<dbReference type="InterPro" id="IPR015421">
    <property type="entry name" value="PyrdxlP-dep_Trfase_major"/>
</dbReference>
<comment type="catalytic activity">
    <reaction evidence="7">
        <text>L-aspartate + 2-oxoglutarate = oxaloacetate + L-glutamate</text>
        <dbReference type="Rhea" id="RHEA:21824"/>
        <dbReference type="ChEBI" id="CHEBI:16452"/>
        <dbReference type="ChEBI" id="CHEBI:16810"/>
        <dbReference type="ChEBI" id="CHEBI:29985"/>
        <dbReference type="ChEBI" id="CHEBI:29991"/>
        <dbReference type="EC" id="2.6.1.1"/>
    </reaction>
</comment>
<feature type="domain" description="Aminotransferase class I/classII large" evidence="8">
    <location>
        <begin position="169"/>
        <end position="255"/>
    </location>
</feature>
<dbReference type="SUPFAM" id="SSF53383">
    <property type="entry name" value="PLP-dependent transferases"/>
    <property type="match status" value="1"/>
</dbReference>
<keyword evidence="6" id="KW-0663">Pyridoxal phosphate</keyword>
<evidence type="ECO:0000256" key="4">
    <source>
        <dbReference type="ARBA" id="ARBA00022576"/>
    </source>
</evidence>
<evidence type="ECO:0000256" key="3">
    <source>
        <dbReference type="ARBA" id="ARBA00011738"/>
    </source>
</evidence>
<keyword evidence="4 9" id="KW-0032">Aminotransferase</keyword>